<keyword evidence="3" id="KW-1185">Reference proteome</keyword>
<reference evidence="2 3" key="1">
    <citation type="submission" date="2021-06" db="EMBL/GenBank/DDBJ databases">
        <authorList>
            <person name="Palmer J.M."/>
        </authorList>
    </citation>
    <scope>NUCLEOTIDE SEQUENCE [LARGE SCALE GENOMIC DNA]</scope>
    <source>
        <strain evidence="3">if_2019</strain>
        <tissue evidence="2">Muscle</tissue>
    </source>
</reference>
<sequence length="137" mass="15488">MEILPKNGFIRAQSSFNAQLKFIPRRSLSKDAESYFDSDTGVLEVPMTVQVAGQPTNGPFLHKDKKRRRLRCVWLQEEPKTQPGCSCEASKLLPPASGPVLLAFNHQKQSHTFIHSPFGQQTTQQLGKKYHSYMVLC</sequence>
<dbReference type="Proteomes" id="UP001482620">
    <property type="component" value="Unassembled WGS sequence"/>
</dbReference>
<accession>A0ABV0VCC7</accession>
<evidence type="ECO:0000313" key="2">
    <source>
        <dbReference type="EMBL" id="MEQ2254957.1"/>
    </source>
</evidence>
<evidence type="ECO:0000259" key="1">
    <source>
        <dbReference type="Pfam" id="PF24778"/>
    </source>
</evidence>
<gene>
    <name evidence="2" type="ORF">ILYODFUR_008951</name>
</gene>
<dbReference type="InterPro" id="IPR056307">
    <property type="entry name" value="Ig-CFAP74_3rd"/>
</dbReference>
<dbReference type="Pfam" id="PF24778">
    <property type="entry name" value="Ig-CFAP74_3rd"/>
    <property type="match status" value="1"/>
</dbReference>
<name>A0ABV0VCC7_9TELE</name>
<evidence type="ECO:0000313" key="3">
    <source>
        <dbReference type="Proteomes" id="UP001482620"/>
    </source>
</evidence>
<proteinExistence type="predicted"/>
<organism evidence="2 3">
    <name type="scientific">Ilyodon furcidens</name>
    <name type="common">goldbreast splitfin</name>
    <dbReference type="NCBI Taxonomy" id="33524"/>
    <lineage>
        <taxon>Eukaryota</taxon>
        <taxon>Metazoa</taxon>
        <taxon>Chordata</taxon>
        <taxon>Craniata</taxon>
        <taxon>Vertebrata</taxon>
        <taxon>Euteleostomi</taxon>
        <taxon>Actinopterygii</taxon>
        <taxon>Neopterygii</taxon>
        <taxon>Teleostei</taxon>
        <taxon>Neoteleostei</taxon>
        <taxon>Acanthomorphata</taxon>
        <taxon>Ovalentaria</taxon>
        <taxon>Atherinomorphae</taxon>
        <taxon>Cyprinodontiformes</taxon>
        <taxon>Goodeidae</taxon>
        <taxon>Ilyodon</taxon>
    </lineage>
</organism>
<protein>
    <recommendedName>
        <fullName evidence="1">CFAP74 third Ig-like domain-containing protein</fullName>
    </recommendedName>
</protein>
<comment type="caution">
    <text evidence="2">The sequence shown here is derived from an EMBL/GenBank/DDBJ whole genome shotgun (WGS) entry which is preliminary data.</text>
</comment>
<feature type="domain" description="CFAP74 third Ig-like" evidence="1">
    <location>
        <begin position="1"/>
        <end position="59"/>
    </location>
</feature>
<dbReference type="EMBL" id="JAHRIQ010104882">
    <property type="protein sequence ID" value="MEQ2254957.1"/>
    <property type="molecule type" value="Genomic_DNA"/>
</dbReference>